<feature type="compositionally biased region" description="Polar residues" evidence="1">
    <location>
        <begin position="34"/>
        <end position="44"/>
    </location>
</feature>
<accession>A0A9P6IXX9</accession>
<feature type="compositionally biased region" description="Polar residues" evidence="1">
    <location>
        <begin position="225"/>
        <end position="235"/>
    </location>
</feature>
<proteinExistence type="predicted"/>
<feature type="region of interest" description="Disordered" evidence="1">
    <location>
        <begin position="1"/>
        <end position="250"/>
    </location>
</feature>
<evidence type="ECO:0000313" key="3">
    <source>
        <dbReference type="Proteomes" id="UP000738359"/>
    </source>
</evidence>
<name>A0A9P6IXX9_MORAP</name>
<organism evidence="2 3">
    <name type="scientific">Mortierella alpina</name>
    <name type="common">Oleaginous fungus</name>
    <name type="synonym">Mortierella renispora</name>
    <dbReference type="NCBI Taxonomy" id="64518"/>
    <lineage>
        <taxon>Eukaryota</taxon>
        <taxon>Fungi</taxon>
        <taxon>Fungi incertae sedis</taxon>
        <taxon>Mucoromycota</taxon>
        <taxon>Mortierellomycotina</taxon>
        <taxon>Mortierellomycetes</taxon>
        <taxon>Mortierellales</taxon>
        <taxon>Mortierellaceae</taxon>
        <taxon>Mortierella</taxon>
    </lineage>
</organism>
<feature type="compositionally biased region" description="Basic and acidic residues" evidence="1">
    <location>
        <begin position="195"/>
        <end position="204"/>
    </location>
</feature>
<feature type="compositionally biased region" description="Basic and acidic residues" evidence="1">
    <location>
        <begin position="12"/>
        <end position="22"/>
    </location>
</feature>
<keyword evidence="3" id="KW-1185">Reference proteome</keyword>
<evidence type="ECO:0000256" key="1">
    <source>
        <dbReference type="SAM" id="MobiDB-lite"/>
    </source>
</evidence>
<feature type="compositionally biased region" description="Low complexity" evidence="1">
    <location>
        <begin position="103"/>
        <end position="121"/>
    </location>
</feature>
<reference evidence="2" key="1">
    <citation type="journal article" date="2020" name="Fungal Divers.">
        <title>Resolving the Mortierellaceae phylogeny through synthesis of multi-gene phylogenetics and phylogenomics.</title>
        <authorList>
            <person name="Vandepol N."/>
            <person name="Liber J."/>
            <person name="Desiro A."/>
            <person name="Na H."/>
            <person name="Kennedy M."/>
            <person name="Barry K."/>
            <person name="Grigoriev I.V."/>
            <person name="Miller A.N."/>
            <person name="O'Donnell K."/>
            <person name="Stajich J.E."/>
            <person name="Bonito G."/>
        </authorList>
    </citation>
    <scope>NUCLEOTIDE SEQUENCE</scope>
    <source>
        <strain evidence="2">CK1249</strain>
    </source>
</reference>
<comment type="caution">
    <text evidence="2">The sequence shown here is derived from an EMBL/GenBank/DDBJ whole genome shotgun (WGS) entry which is preliminary data.</text>
</comment>
<dbReference type="Proteomes" id="UP000738359">
    <property type="component" value="Unassembled WGS sequence"/>
</dbReference>
<protein>
    <submittedName>
        <fullName evidence="2">Uncharacterized protein</fullName>
    </submittedName>
</protein>
<dbReference type="EMBL" id="JAAAHY010001090">
    <property type="protein sequence ID" value="KAF9952814.1"/>
    <property type="molecule type" value="Genomic_DNA"/>
</dbReference>
<sequence length="250" mass="27115">MEGLLPQQPFDSIRRPGHESLHRSLYGVAHQRSPGFSSQSSQLRDVQKNGIEDTVLFEKSGGKLMPATTRDFGRQDPSQADGAAIVSSAEHPADEDDSVISISTSQQRPLSPLSSPSNDSPYGADFSAGSTSNSVLQGDVLVSRGSLQAREDYQASTRVPHADPTPSLEDRLTSSPHSDAPRKRHLISQGNHGLQQERIRRAGPEKLYLNTVIPSHPYRLEKTSPRTPLSASSETGKLRYKASPIANRSG</sequence>
<dbReference type="AlphaFoldDB" id="A0A9P6IXX9"/>
<gene>
    <name evidence="2" type="ORF">BGZ70_000475</name>
</gene>
<feature type="non-terminal residue" evidence="2">
    <location>
        <position position="250"/>
    </location>
</feature>
<evidence type="ECO:0000313" key="2">
    <source>
        <dbReference type="EMBL" id="KAF9952814.1"/>
    </source>
</evidence>